<keyword evidence="3" id="KW-1185">Reference proteome</keyword>
<dbReference type="PANTHER" id="PTHR14859">
    <property type="entry name" value="CALCOFLUOR WHITE HYPERSENSITIVE PROTEIN PRECURSOR"/>
    <property type="match status" value="1"/>
</dbReference>
<dbReference type="OrthoDB" id="155529at2"/>
<dbReference type="GO" id="GO:0003824">
    <property type="term" value="F:catalytic activity"/>
    <property type="evidence" value="ECO:0007669"/>
    <property type="project" value="InterPro"/>
</dbReference>
<dbReference type="AlphaFoldDB" id="A0A5B9Q820"/>
<dbReference type="SUPFAM" id="SSF56219">
    <property type="entry name" value="DNase I-like"/>
    <property type="match status" value="1"/>
</dbReference>
<dbReference type="Pfam" id="PF03372">
    <property type="entry name" value="Exo_endo_phos"/>
    <property type="match status" value="1"/>
</dbReference>
<dbReference type="InterPro" id="IPR005135">
    <property type="entry name" value="Endo/exonuclease/phosphatase"/>
</dbReference>
<dbReference type="Gene3D" id="3.60.10.10">
    <property type="entry name" value="Endonuclease/exonuclease/phosphatase"/>
    <property type="match status" value="1"/>
</dbReference>
<name>A0A5B9Q820_9BACT</name>
<dbReference type="PANTHER" id="PTHR14859:SF1">
    <property type="entry name" value="PGAP2-INTERACTING PROTEIN"/>
    <property type="match status" value="1"/>
</dbReference>
<dbReference type="RefSeq" id="WP_148071826.1">
    <property type="nucleotide sequence ID" value="NZ_CP042913.1"/>
</dbReference>
<accession>A0A5B9Q820</accession>
<dbReference type="Proteomes" id="UP000323917">
    <property type="component" value="Chromosome"/>
</dbReference>
<evidence type="ECO:0000259" key="1">
    <source>
        <dbReference type="Pfam" id="PF03372"/>
    </source>
</evidence>
<dbReference type="GO" id="GO:0006506">
    <property type="term" value="P:GPI anchor biosynthetic process"/>
    <property type="evidence" value="ECO:0007669"/>
    <property type="project" value="TreeGrafter"/>
</dbReference>
<dbReference type="EMBL" id="CP042913">
    <property type="protein sequence ID" value="QEG33016.1"/>
    <property type="molecule type" value="Genomic_DNA"/>
</dbReference>
<gene>
    <name evidence="2" type="ORF">Pr1d_02770</name>
</gene>
<protein>
    <recommendedName>
        <fullName evidence="1">Endonuclease/exonuclease/phosphatase domain-containing protein</fullName>
    </recommendedName>
</protein>
<proteinExistence type="predicted"/>
<feature type="domain" description="Endonuclease/exonuclease/phosphatase" evidence="1">
    <location>
        <begin position="6"/>
        <end position="231"/>
    </location>
</feature>
<reference evidence="2 3" key="1">
    <citation type="submission" date="2019-08" db="EMBL/GenBank/DDBJ databases">
        <title>Deep-cultivation of Planctomycetes and their phenomic and genomic characterization uncovers novel biology.</title>
        <authorList>
            <person name="Wiegand S."/>
            <person name="Jogler M."/>
            <person name="Boedeker C."/>
            <person name="Pinto D."/>
            <person name="Vollmers J."/>
            <person name="Rivas-Marin E."/>
            <person name="Kohn T."/>
            <person name="Peeters S.H."/>
            <person name="Heuer A."/>
            <person name="Rast P."/>
            <person name="Oberbeckmann S."/>
            <person name="Bunk B."/>
            <person name="Jeske O."/>
            <person name="Meyerdierks A."/>
            <person name="Storesund J.E."/>
            <person name="Kallscheuer N."/>
            <person name="Luecker S."/>
            <person name="Lage O.M."/>
            <person name="Pohl T."/>
            <person name="Merkel B.J."/>
            <person name="Hornburger P."/>
            <person name="Mueller R.-W."/>
            <person name="Bruemmer F."/>
            <person name="Labrenz M."/>
            <person name="Spormann A.M."/>
            <person name="Op den Camp H."/>
            <person name="Overmann J."/>
            <person name="Amann R."/>
            <person name="Jetten M.S.M."/>
            <person name="Mascher T."/>
            <person name="Medema M.H."/>
            <person name="Devos D.P."/>
            <person name="Kaster A.-K."/>
            <person name="Ovreas L."/>
            <person name="Rohde M."/>
            <person name="Galperin M.Y."/>
            <person name="Jogler C."/>
        </authorList>
    </citation>
    <scope>NUCLEOTIDE SEQUENCE [LARGE SCALE GENOMIC DNA]</scope>
    <source>
        <strain evidence="2 3">Pr1d</strain>
    </source>
</reference>
<dbReference type="KEGG" id="bgok:Pr1d_02770"/>
<dbReference type="InterPro" id="IPR051916">
    <property type="entry name" value="GPI-anchor_lipid_remodeler"/>
</dbReference>
<dbReference type="GO" id="GO:0016020">
    <property type="term" value="C:membrane"/>
    <property type="evidence" value="ECO:0007669"/>
    <property type="project" value="GOC"/>
</dbReference>
<evidence type="ECO:0000313" key="2">
    <source>
        <dbReference type="EMBL" id="QEG33016.1"/>
    </source>
</evidence>
<organism evidence="2 3">
    <name type="scientific">Bythopirellula goksoeyrii</name>
    <dbReference type="NCBI Taxonomy" id="1400387"/>
    <lineage>
        <taxon>Bacteria</taxon>
        <taxon>Pseudomonadati</taxon>
        <taxon>Planctomycetota</taxon>
        <taxon>Planctomycetia</taxon>
        <taxon>Pirellulales</taxon>
        <taxon>Lacipirellulaceae</taxon>
        <taxon>Bythopirellula</taxon>
    </lineage>
</organism>
<evidence type="ECO:0000313" key="3">
    <source>
        <dbReference type="Proteomes" id="UP000323917"/>
    </source>
</evidence>
<sequence length="244" mass="27741">MQFRVVTYNIHKGIGGRDRQYRPERIIETLAHLEPTIVFLQEVDEDVPRSNRHHQAEMLAEALDLHHVAYQRNVHLKQGCYGNAILSRVPLKDVENCNLSVPLKKRRQALLARCKLSIGEHTRSLLLANMHLGLAGPERTIQLKKLLKHHLLANAHSETPILVGGDFNDVWGRLGRKVLEPVGYRNAGGMHRTFPALFPMRPLDRIYYRGPLHVHHAYASRTALARVASDHLPLVVEFTLGDKT</sequence>
<dbReference type="InterPro" id="IPR036691">
    <property type="entry name" value="Endo/exonu/phosph_ase_sf"/>
</dbReference>